<dbReference type="SMART" id="SM00020">
    <property type="entry name" value="Tryp_SPc"/>
    <property type="match status" value="1"/>
</dbReference>
<accession>A0AAD4MNQ1</accession>
<feature type="domain" description="Peptidase S1" evidence="2">
    <location>
        <begin position="66"/>
        <end position="327"/>
    </location>
</feature>
<dbReference type="PANTHER" id="PTHR24260:SF136">
    <property type="entry name" value="GH08193P-RELATED"/>
    <property type="match status" value="1"/>
</dbReference>
<reference evidence="3" key="1">
    <citation type="submission" date="2022-01" db="EMBL/GenBank/DDBJ databases">
        <title>Genome Sequence Resource for Two Populations of Ditylenchus destructor, the Migratory Endoparasitic Phytonematode.</title>
        <authorList>
            <person name="Zhang H."/>
            <person name="Lin R."/>
            <person name="Xie B."/>
        </authorList>
    </citation>
    <scope>NUCLEOTIDE SEQUENCE</scope>
    <source>
        <strain evidence="3">BazhouSP</strain>
    </source>
</reference>
<dbReference type="InterPro" id="IPR051333">
    <property type="entry name" value="CLIP_Serine_Protease"/>
</dbReference>
<dbReference type="InterPro" id="IPR009003">
    <property type="entry name" value="Peptidase_S1_PA"/>
</dbReference>
<feature type="chain" id="PRO_5041974373" evidence="1">
    <location>
        <begin position="16"/>
        <end position="684"/>
    </location>
</feature>
<dbReference type="PRINTS" id="PR00722">
    <property type="entry name" value="CHYMOTRYPSIN"/>
</dbReference>
<name>A0AAD4MNQ1_9BILA</name>
<feature type="signal peptide" evidence="1">
    <location>
        <begin position="1"/>
        <end position="15"/>
    </location>
</feature>
<dbReference type="InterPro" id="IPR001314">
    <property type="entry name" value="Peptidase_S1A"/>
</dbReference>
<dbReference type="InterPro" id="IPR018114">
    <property type="entry name" value="TRYPSIN_HIS"/>
</dbReference>
<evidence type="ECO:0000313" key="3">
    <source>
        <dbReference type="EMBL" id="KAI1700722.1"/>
    </source>
</evidence>
<protein>
    <submittedName>
        <fullName evidence="3">Trypsin domain-containing protein</fullName>
    </submittedName>
</protein>
<evidence type="ECO:0000259" key="2">
    <source>
        <dbReference type="PROSITE" id="PS50240"/>
    </source>
</evidence>
<dbReference type="PROSITE" id="PS00134">
    <property type="entry name" value="TRYPSIN_HIS"/>
    <property type="match status" value="1"/>
</dbReference>
<comment type="caution">
    <text evidence="3">The sequence shown here is derived from an EMBL/GenBank/DDBJ whole genome shotgun (WGS) entry which is preliminary data.</text>
</comment>
<dbReference type="Proteomes" id="UP001201812">
    <property type="component" value="Unassembled WGS sequence"/>
</dbReference>
<proteinExistence type="predicted"/>
<dbReference type="AlphaFoldDB" id="A0AAD4MNQ1"/>
<keyword evidence="4" id="KW-1185">Reference proteome</keyword>
<keyword evidence="1" id="KW-0732">Signal</keyword>
<gene>
    <name evidence="3" type="ORF">DdX_16531</name>
</gene>
<dbReference type="Gene3D" id="2.40.10.10">
    <property type="entry name" value="Trypsin-like serine proteases"/>
    <property type="match status" value="1"/>
</dbReference>
<dbReference type="EMBL" id="JAKKPZ010000136">
    <property type="protein sequence ID" value="KAI1700722.1"/>
    <property type="molecule type" value="Genomic_DNA"/>
</dbReference>
<evidence type="ECO:0000256" key="1">
    <source>
        <dbReference type="SAM" id="SignalP"/>
    </source>
</evidence>
<dbReference type="SUPFAM" id="SSF50494">
    <property type="entry name" value="Trypsin-like serine proteases"/>
    <property type="match status" value="1"/>
</dbReference>
<dbReference type="Pfam" id="PF00089">
    <property type="entry name" value="Trypsin"/>
    <property type="match status" value="1"/>
</dbReference>
<sequence length="684" mass="77395">MIPYLLLCLFPLAFCDIDEIVGPENWLVKLDSSELDFIRERCTPKQSPLPSSQSLGPDSRIAEDRVINGHIAPKGKFKQAVVFVMPDDKLGNKTLCTGTLITQRHVVTAAHCWDPLGTGVILNGGVQLMFGGLCYSHGVDECQNGTDMYSADFDFAIFDSNPVRLHPKSNDADFAIVQLKNPIHSDFFENGTVDIACLPKDQDEPLPPEFYIAGWGLLEEETSTRQLHYTKLTTTEKCWDVTYGFCGYDNASDQDNQSGTGSGDSGGGAFYYSPELRRYVLIGTIVMMASANDSNIIRKYIDARITRPFVKITMMVSLSNYLGDICYYIGLCAEKEYGFFKSLDMGSVYLQDNNRPKYPKLAPFEMISSEENQEIVTQCTKLREDIISEDLKNKMSYVEGNVTQDDILYPNKTLVQNETVKLCELMSKDPAAQWTFHLTHDNKSYCGLTAVTSRHLVTTRDCVRNTLNALNATANKVQLYAKHVFKNVSMAIQLIAWFDGENPLAIVQLKESIPPIDGIHSVACLLHSEEIFQPFYPNDPPNPLFYLPYLYLDENNRMTIRGGRQEVSNANFSYKSKKECDKYHEHHCAQLFPYKVECPGKKSEKSINSQSRPLPPNGYGVFDAIRNAFVGIHLENEEMEKDDWNMYLSADTFIGTLCIYLNRCERTSHTFDSALPYFNHFYRV</sequence>
<organism evidence="3 4">
    <name type="scientific">Ditylenchus destructor</name>
    <dbReference type="NCBI Taxonomy" id="166010"/>
    <lineage>
        <taxon>Eukaryota</taxon>
        <taxon>Metazoa</taxon>
        <taxon>Ecdysozoa</taxon>
        <taxon>Nematoda</taxon>
        <taxon>Chromadorea</taxon>
        <taxon>Rhabditida</taxon>
        <taxon>Tylenchina</taxon>
        <taxon>Tylenchomorpha</taxon>
        <taxon>Sphaerularioidea</taxon>
        <taxon>Anguinidae</taxon>
        <taxon>Anguininae</taxon>
        <taxon>Ditylenchus</taxon>
    </lineage>
</organism>
<dbReference type="PANTHER" id="PTHR24260">
    <property type="match status" value="1"/>
</dbReference>
<dbReference type="PROSITE" id="PS50240">
    <property type="entry name" value="TRYPSIN_DOM"/>
    <property type="match status" value="1"/>
</dbReference>
<dbReference type="InterPro" id="IPR043504">
    <property type="entry name" value="Peptidase_S1_PA_chymotrypsin"/>
</dbReference>
<dbReference type="GO" id="GO:0004252">
    <property type="term" value="F:serine-type endopeptidase activity"/>
    <property type="evidence" value="ECO:0007669"/>
    <property type="project" value="InterPro"/>
</dbReference>
<dbReference type="InterPro" id="IPR001254">
    <property type="entry name" value="Trypsin_dom"/>
</dbReference>
<evidence type="ECO:0000313" key="4">
    <source>
        <dbReference type="Proteomes" id="UP001201812"/>
    </source>
</evidence>
<dbReference type="GO" id="GO:0006508">
    <property type="term" value="P:proteolysis"/>
    <property type="evidence" value="ECO:0007669"/>
    <property type="project" value="InterPro"/>
</dbReference>